<feature type="region of interest" description="Disordered" evidence="3">
    <location>
        <begin position="198"/>
        <end position="247"/>
    </location>
</feature>
<dbReference type="Proteomes" id="UP000695022">
    <property type="component" value="Unplaced"/>
</dbReference>
<evidence type="ECO:0000313" key="5">
    <source>
        <dbReference type="RefSeq" id="XP_014674252.1"/>
    </source>
</evidence>
<feature type="compositionally biased region" description="Low complexity" evidence="3">
    <location>
        <begin position="230"/>
        <end position="241"/>
    </location>
</feature>
<dbReference type="InterPro" id="IPR032675">
    <property type="entry name" value="LRR_dom_sf"/>
</dbReference>
<dbReference type="SUPFAM" id="SSF52058">
    <property type="entry name" value="L domain-like"/>
    <property type="match status" value="1"/>
</dbReference>
<dbReference type="PANTHER" id="PTHR18849">
    <property type="entry name" value="LEUCINE RICH REPEAT PROTEIN"/>
    <property type="match status" value="1"/>
</dbReference>
<dbReference type="InterPro" id="IPR001611">
    <property type="entry name" value="Leu-rich_rpt"/>
</dbReference>
<organism evidence="4 5">
    <name type="scientific">Priapulus caudatus</name>
    <name type="common">Priapulid worm</name>
    <dbReference type="NCBI Taxonomy" id="37621"/>
    <lineage>
        <taxon>Eukaryota</taxon>
        <taxon>Metazoa</taxon>
        <taxon>Ecdysozoa</taxon>
        <taxon>Scalidophora</taxon>
        <taxon>Priapulida</taxon>
        <taxon>Priapulimorpha</taxon>
        <taxon>Priapulimorphida</taxon>
        <taxon>Priapulidae</taxon>
        <taxon>Priapulus</taxon>
    </lineage>
</organism>
<evidence type="ECO:0000313" key="4">
    <source>
        <dbReference type="Proteomes" id="UP000695022"/>
    </source>
</evidence>
<dbReference type="InterPro" id="IPR025875">
    <property type="entry name" value="Leu-rich_rpt_4"/>
</dbReference>
<accession>A0ABM1EPY1</accession>
<keyword evidence="2" id="KW-0677">Repeat</keyword>
<dbReference type="RefSeq" id="XP_014674252.1">
    <property type="nucleotide sequence ID" value="XM_014818766.1"/>
</dbReference>
<evidence type="ECO:0000256" key="3">
    <source>
        <dbReference type="SAM" id="MobiDB-lite"/>
    </source>
</evidence>
<feature type="region of interest" description="Disordered" evidence="3">
    <location>
        <begin position="89"/>
        <end position="151"/>
    </location>
</feature>
<keyword evidence="4" id="KW-1185">Reference proteome</keyword>
<dbReference type="Pfam" id="PF12799">
    <property type="entry name" value="LRR_4"/>
    <property type="match status" value="1"/>
</dbReference>
<keyword evidence="1" id="KW-0433">Leucine-rich repeat</keyword>
<dbReference type="PROSITE" id="PS51450">
    <property type="entry name" value="LRR"/>
    <property type="match status" value="1"/>
</dbReference>
<evidence type="ECO:0000256" key="2">
    <source>
        <dbReference type="ARBA" id="ARBA00022737"/>
    </source>
</evidence>
<proteinExistence type="predicted"/>
<reference evidence="5" key="1">
    <citation type="submission" date="2025-08" db="UniProtKB">
        <authorList>
            <consortium name="RefSeq"/>
        </authorList>
    </citation>
    <scope>IDENTIFICATION</scope>
</reference>
<feature type="compositionally biased region" description="Basic and acidic residues" evidence="3">
    <location>
        <begin position="211"/>
        <end position="229"/>
    </location>
</feature>
<name>A0ABM1EPY1_PRICU</name>
<gene>
    <name evidence="5" type="primary">LOC106814449</name>
</gene>
<evidence type="ECO:0000256" key="1">
    <source>
        <dbReference type="ARBA" id="ARBA00022614"/>
    </source>
</evidence>
<sequence>MKNVEVVNLSINRISSLAAFAQCKSLKELYIRKNNIASLTDIYHLRALPNLRVLWLADNPCAIGDEYRKTVLGIIPNLVKLDNTSVTEEERCGAQQQEEVNGRASSPEEEEEEEEGKDLLETRGKTAREKRRERLSLAQVKDPVSSAVATNAGKGNNVLTAVLCLLRELDGDSLQMVVSAASDRLETLAPPCHETAKLHATMTPSPPKSESSQRESPVSERSADSERSRSVGSASSRSEAGLQIESS</sequence>
<dbReference type="PANTHER" id="PTHR18849:SF0">
    <property type="entry name" value="CILIA- AND FLAGELLA-ASSOCIATED PROTEIN 410-RELATED"/>
    <property type="match status" value="1"/>
</dbReference>
<dbReference type="GeneID" id="106814449"/>
<feature type="compositionally biased region" description="Acidic residues" evidence="3">
    <location>
        <begin position="107"/>
        <end position="116"/>
    </location>
</feature>
<protein>
    <submittedName>
        <fullName evidence="5">Protein C21orf2-like</fullName>
    </submittedName>
</protein>
<dbReference type="Gene3D" id="3.80.10.10">
    <property type="entry name" value="Ribonuclease Inhibitor"/>
    <property type="match status" value="1"/>
</dbReference>
<feature type="compositionally biased region" description="Basic and acidic residues" evidence="3">
    <location>
        <begin position="117"/>
        <end position="135"/>
    </location>
</feature>